<dbReference type="InterPro" id="IPR027417">
    <property type="entry name" value="P-loop_NTPase"/>
</dbReference>
<dbReference type="GO" id="GO:0005524">
    <property type="term" value="F:ATP binding"/>
    <property type="evidence" value="ECO:0007669"/>
    <property type="project" value="UniProtKB-KW"/>
</dbReference>
<dbReference type="GO" id="GO:0004386">
    <property type="term" value="F:helicase activity"/>
    <property type="evidence" value="ECO:0007669"/>
    <property type="project" value="UniProtKB-KW"/>
</dbReference>
<dbReference type="FunFam" id="3.40.50.300:FF:000326">
    <property type="entry name" value="P-loop containing nucleoside triphosphate hydrolase"/>
    <property type="match status" value="1"/>
</dbReference>
<dbReference type="AlphaFoldDB" id="A0A7S2E6G3"/>
<evidence type="ECO:0000259" key="6">
    <source>
        <dbReference type="Pfam" id="PF13087"/>
    </source>
</evidence>
<evidence type="ECO:0000256" key="2">
    <source>
        <dbReference type="ARBA" id="ARBA00022801"/>
    </source>
</evidence>
<dbReference type="InterPro" id="IPR045055">
    <property type="entry name" value="DNA2/NAM7-like"/>
</dbReference>
<reference evidence="7" key="1">
    <citation type="submission" date="2021-01" db="EMBL/GenBank/DDBJ databases">
        <authorList>
            <person name="Corre E."/>
            <person name="Pelletier E."/>
            <person name="Niang G."/>
            <person name="Scheremetjew M."/>
            <person name="Finn R."/>
            <person name="Kale V."/>
            <person name="Holt S."/>
            <person name="Cochrane G."/>
            <person name="Meng A."/>
            <person name="Brown T."/>
            <person name="Cohen L."/>
        </authorList>
    </citation>
    <scope>NUCLEOTIDE SEQUENCE</scope>
    <source>
        <strain evidence="7">Pop2</strain>
    </source>
</reference>
<dbReference type="InterPro" id="IPR041679">
    <property type="entry name" value="DNA2/NAM7-like_C"/>
</dbReference>
<dbReference type="Pfam" id="PF13087">
    <property type="entry name" value="AAA_12"/>
    <property type="match status" value="1"/>
</dbReference>
<keyword evidence="1" id="KW-0547">Nucleotide-binding</keyword>
<feature type="compositionally biased region" description="Basic and acidic residues" evidence="5">
    <location>
        <begin position="295"/>
        <end position="314"/>
    </location>
</feature>
<dbReference type="GO" id="GO:0016787">
    <property type="term" value="F:hydrolase activity"/>
    <property type="evidence" value="ECO:0007669"/>
    <property type="project" value="UniProtKB-KW"/>
</dbReference>
<keyword evidence="3" id="KW-0347">Helicase</keyword>
<evidence type="ECO:0000256" key="5">
    <source>
        <dbReference type="SAM" id="MobiDB-lite"/>
    </source>
</evidence>
<feature type="compositionally biased region" description="Polar residues" evidence="5">
    <location>
        <begin position="318"/>
        <end position="331"/>
    </location>
</feature>
<keyword evidence="4" id="KW-0067">ATP-binding</keyword>
<evidence type="ECO:0000313" key="7">
    <source>
        <dbReference type="EMBL" id="CAD9317951.1"/>
    </source>
</evidence>
<feature type="region of interest" description="Disordered" evidence="5">
    <location>
        <begin position="260"/>
        <end position="339"/>
    </location>
</feature>
<gene>
    <name evidence="7" type="ORF">DBRI1063_LOCUS4381</name>
</gene>
<dbReference type="Gene3D" id="3.40.50.300">
    <property type="entry name" value="P-loop containing nucleotide triphosphate hydrolases"/>
    <property type="match status" value="2"/>
</dbReference>
<dbReference type="GO" id="GO:0005694">
    <property type="term" value="C:chromosome"/>
    <property type="evidence" value="ECO:0007669"/>
    <property type="project" value="UniProtKB-ARBA"/>
</dbReference>
<dbReference type="InterPro" id="IPR047187">
    <property type="entry name" value="SF1_C_Upf1"/>
</dbReference>
<sequence length="339" mass="39564">MVGDPQQLPVLLFSQSSKRAHFGRSLFERLQLNGWPVNVLRMQYRMHDEIVRFPSMHFYSGQLITSSNVRGRGLATWSSHPCFPPYRFWNLNKGIMKRSAEGGVSNQDEYMFIRRLLNEFGILFNRVRPISIGIISFYNDQVELLKRSINSLPWIKSGKISLQISTVDGFQGSEKDIIILSCVRSSSSNKPFNRDRASSNNFIGFLQDRCRVNVALTRARESLWIVGNCDVLYTNVLWAEIINDADRRQVIASPEEFHHLLKPRRKESHPTHNMQRQQRHCHGNNKRKKFSQSHPQHDESFKKQRKQRDNDPRMHPNNPRQGQQLLITPSKTDNHQHLI</sequence>
<dbReference type="CDD" id="cd18808">
    <property type="entry name" value="SF1_C_Upf1"/>
    <property type="match status" value="1"/>
</dbReference>
<feature type="domain" description="DNA2/NAM7 helicase-like C-terminal" evidence="6">
    <location>
        <begin position="23"/>
        <end position="229"/>
    </location>
</feature>
<dbReference type="PANTHER" id="PTHR10887">
    <property type="entry name" value="DNA2/NAM7 HELICASE FAMILY"/>
    <property type="match status" value="1"/>
</dbReference>
<protein>
    <recommendedName>
        <fullName evidence="6">DNA2/NAM7 helicase-like C-terminal domain-containing protein</fullName>
    </recommendedName>
</protein>
<dbReference type="EMBL" id="HBGN01006836">
    <property type="protein sequence ID" value="CAD9317951.1"/>
    <property type="molecule type" value="Transcribed_RNA"/>
</dbReference>
<feature type="compositionally biased region" description="Basic residues" evidence="5">
    <location>
        <begin position="277"/>
        <end position="291"/>
    </location>
</feature>
<evidence type="ECO:0000256" key="4">
    <source>
        <dbReference type="ARBA" id="ARBA00022840"/>
    </source>
</evidence>
<dbReference type="PANTHER" id="PTHR10887:SF495">
    <property type="entry name" value="HELICASE SENATAXIN ISOFORM X1-RELATED"/>
    <property type="match status" value="1"/>
</dbReference>
<organism evidence="7">
    <name type="scientific">Ditylum brightwellii</name>
    <dbReference type="NCBI Taxonomy" id="49249"/>
    <lineage>
        <taxon>Eukaryota</taxon>
        <taxon>Sar</taxon>
        <taxon>Stramenopiles</taxon>
        <taxon>Ochrophyta</taxon>
        <taxon>Bacillariophyta</taxon>
        <taxon>Mediophyceae</taxon>
        <taxon>Lithodesmiophycidae</taxon>
        <taxon>Lithodesmiales</taxon>
        <taxon>Lithodesmiaceae</taxon>
        <taxon>Ditylum</taxon>
    </lineage>
</organism>
<evidence type="ECO:0000256" key="1">
    <source>
        <dbReference type="ARBA" id="ARBA00022741"/>
    </source>
</evidence>
<proteinExistence type="predicted"/>
<dbReference type="SUPFAM" id="SSF52540">
    <property type="entry name" value="P-loop containing nucleoside triphosphate hydrolases"/>
    <property type="match status" value="1"/>
</dbReference>
<name>A0A7S2E6G3_9STRA</name>
<evidence type="ECO:0000256" key="3">
    <source>
        <dbReference type="ARBA" id="ARBA00022806"/>
    </source>
</evidence>
<keyword evidence="2" id="KW-0378">Hydrolase</keyword>
<accession>A0A7S2E6G3</accession>